<gene>
    <name evidence="2" type="ORF">B0A50_00031</name>
</gene>
<organism evidence="2 3">
    <name type="scientific">Salinomyces thailandicus</name>
    <dbReference type="NCBI Taxonomy" id="706561"/>
    <lineage>
        <taxon>Eukaryota</taxon>
        <taxon>Fungi</taxon>
        <taxon>Dikarya</taxon>
        <taxon>Ascomycota</taxon>
        <taxon>Pezizomycotina</taxon>
        <taxon>Dothideomycetes</taxon>
        <taxon>Dothideomycetidae</taxon>
        <taxon>Mycosphaerellales</taxon>
        <taxon>Teratosphaeriaceae</taxon>
        <taxon>Salinomyces</taxon>
    </lineage>
</organism>
<reference evidence="2 3" key="1">
    <citation type="submission" date="2017-03" db="EMBL/GenBank/DDBJ databases">
        <title>Genomes of endolithic fungi from Antarctica.</title>
        <authorList>
            <person name="Coleine C."/>
            <person name="Masonjones S."/>
            <person name="Stajich J.E."/>
        </authorList>
    </citation>
    <scope>NUCLEOTIDE SEQUENCE [LARGE SCALE GENOMIC DNA]</scope>
    <source>
        <strain evidence="2 3">CCFEE 6315</strain>
    </source>
</reference>
<sequence>MAFNPTAPLSYSAALSKSSNPAAANANNPSSHPPNLPSNNTQPRPPRPRSRSPTYTPQTHTTDETLYTLTLLTSPPLQTPLTALRTRYFPRHLNKLPAHLTLFHALPGSQLRDNVIPTLQRVAHHTERFRIATGGVMKMRKGMGIFVSPAHGGRETQAVRRRLLEVWEEGGWLSEQDRAGGGKPHWTVMNKVDDAGAVERAQREAEEGFKGAEGWGEGLGLWRYEKGWWVWQRGFAFVGGEIGEGGR</sequence>
<keyword evidence="3" id="KW-1185">Reference proteome</keyword>
<dbReference type="Proteomes" id="UP000308549">
    <property type="component" value="Unassembled WGS sequence"/>
</dbReference>
<comment type="caution">
    <text evidence="2">The sequence shown here is derived from an EMBL/GenBank/DDBJ whole genome shotgun (WGS) entry which is preliminary data.</text>
</comment>
<evidence type="ECO:0000313" key="2">
    <source>
        <dbReference type="EMBL" id="TKA34051.1"/>
    </source>
</evidence>
<evidence type="ECO:0000313" key="3">
    <source>
        <dbReference type="Proteomes" id="UP000308549"/>
    </source>
</evidence>
<feature type="region of interest" description="Disordered" evidence="1">
    <location>
        <begin position="1"/>
        <end position="63"/>
    </location>
</feature>
<name>A0A4U0UEU5_9PEZI</name>
<dbReference type="Pfam" id="PF13563">
    <property type="entry name" value="2_5_RNA_ligase2"/>
    <property type="match status" value="1"/>
</dbReference>
<dbReference type="OrthoDB" id="5364416at2759"/>
<protein>
    <submittedName>
        <fullName evidence="2">Uncharacterized protein</fullName>
    </submittedName>
</protein>
<feature type="compositionally biased region" description="Low complexity" evidence="1">
    <location>
        <begin position="12"/>
        <end position="30"/>
    </location>
</feature>
<proteinExistence type="predicted"/>
<feature type="compositionally biased region" description="Low complexity" evidence="1">
    <location>
        <begin position="51"/>
        <end position="63"/>
    </location>
</feature>
<dbReference type="Gene3D" id="3.90.1140.10">
    <property type="entry name" value="Cyclic phosphodiesterase"/>
    <property type="match status" value="1"/>
</dbReference>
<evidence type="ECO:0000256" key="1">
    <source>
        <dbReference type="SAM" id="MobiDB-lite"/>
    </source>
</evidence>
<dbReference type="EMBL" id="NAJL01000001">
    <property type="protein sequence ID" value="TKA34051.1"/>
    <property type="molecule type" value="Genomic_DNA"/>
</dbReference>
<dbReference type="AlphaFoldDB" id="A0A4U0UEU5"/>
<accession>A0A4U0UEU5</accession>